<dbReference type="InterPro" id="IPR010987">
    <property type="entry name" value="Glutathione-S-Trfase_C-like"/>
</dbReference>
<dbReference type="Pfam" id="PF21972">
    <property type="entry name" value="Arc1p_N_like"/>
    <property type="match status" value="1"/>
</dbReference>
<dbReference type="Gene3D" id="1.20.1050.10">
    <property type="match status" value="1"/>
</dbReference>
<dbReference type="PROSITE" id="PS50405">
    <property type="entry name" value="GST_CTER"/>
    <property type="match status" value="1"/>
</dbReference>
<dbReference type="CDD" id="cd10305">
    <property type="entry name" value="GST_C_AIMP3"/>
    <property type="match status" value="1"/>
</dbReference>
<accession>A0ABD0L9Q3</accession>
<dbReference type="GO" id="GO:0032991">
    <property type="term" value="C:protein-containing complex"/>
    <property type="evidence" value="ECO:0007669"/>
    <property type="project" value="UniProtKB-ARBA"/>
</dbReference>
<reference evidence="2 3" key="1">
    <citation type="journal article" date="2023" name="Sci. Data">
        <title>Genome assembly of the Korean intertidal mud-creeper Batillaria attramentaria.</title>
        <authorList>
            <person name="Patra A.K."/>
            <person name="Ho P.T."/>
            <person name="Jun S."/>
            <person name="Lee S.J."/>
            <person name="Kim Y."/>
            <person name="Won Y.J."/>
        </authorList>
    </citation>
    <scope>NUCLEOTIDE SEQUENCE [LARGE SCALE GENOMIC DNA]</scope>
    <source>
        <strain evidence="2">Wonlab-2016</strain>
    </source>
</reference>
<evidence type="ECO:0000313" key="3">
    <source>
        <dbReference type="Proteomes" id="UP001519460"/>
    </source>
</evidence>
<evidence type="ECO:0000313" key="2">
    <source>
        <dbReference type="EMBL" id="KAK7495925.1"/>
    </source>
</evidence>
<evidence type="ECO:0000259" key="1">
    <source>
        <dbReference type="PROSITE" id="PS50405"/>
    </source>
</evidence>
<sequence>MAGEVELVAVAEYFQAPYGGVTFSKKDQTPSVKTKNGKMVTGQTTVAKHLSQAGKVSSGLTLEDQAAVEQWLEYRCTQVDRCGHNGIPVSQVLQELNLYLTDKVYFVTHHPTLADIFLYHGLHKIISKLTFQEKEKYVHVSRWFDNIQQDTTLRQSLQLLPFSRSSLYS</sequence>
<dbReference type="SUPFAM" id="SSF47616">
    <property type="entry name" value="GST C-terminal domain-like"/>
    <property type="match status" value="1"/>
</dbReference>
<organism evidence="2 3">
    <name type="scientific">Batillaria attramentaria</name>
    <dbReference type="NCBI Taxonomy" id="370345"/>
    <lineage>
        <taxon>Eukaryota</taxon>
        <taxon>Metazoa</taxon>
        <taxon>Spiralia</taxon>
        <taxon>Lophotrochozoa</taxon>
        <taxon>Mollusca</taxon>
        <taxon>Gastropoda</taxon>
        <taxon>Caenogastropoda</taxon>
        <taxon>Sorbeoconcha</taxon>
        <taxon>Cerithioidea</taxon>
        <taxon>Batillariidae</taxon>
        <taxon>Batillaria</taxon>
    </lineage>
</organism>
<dbReference type="InterPro" id="IPR053836">
    <property type="entry name" value="Arc1-like_N"/>
</dbReference>
<dbReference type="InterPro" id="IPR042450">
    <property type="entry name" value="EEF1E1"/>
</dbReference>
<feature type="domain" description="GST C-terminal" evidence="1">
    <location>
        <begin position="46"/>
        <end position="167"/>
    </location>
</feature>
<dbReference type="Proteomes" id="UP001519460">
    <property type="component" value="Unassembled WGS sequence"/>
</dbReference>
<protein>
    <recommendedName>
        <fullName evidence="1">GST C-terminal domain-containing protein</fullName>
    </recommendedName>
</protein>
<dbReference type="EMBL" id="JACVVK020000071">
    <property type="protein sequence ID" value="KAK7495925.1"/>
    <property type="molecule type" value="Genomic_DNA"/>
</dbReference>
<name>A0ABD0L9Q3_9CAEN</name>
<gene>
    <name evidence="2" type="ORF">BaRGS_00012915</name>
</gene>
<dbReference type="PANTHER" id="PTHR44490">
    <property type="entry name" value="EUKARYOTIC TRANSLATION ELONGATION FACTOR 1 EPSILON-1"/>
    <property type="match status" value="1"/>
</dbReference>
<keyword evidence="3" id="KW-1185">Reference proteome</keyword>
<dbReference type="InterPro" id="IPR053837">
    <property type="entry name" value="AIMP3/p18_C"/>
</dbReference>
<dbReference type="AlphaFoldDB" id="A0ABD0L9Q3"/>
<comment type="caution">
    <text evidence="2">The sequence shown here is derived from an EMBL/GenBank/DDBJ whole genome shotgun (WGS) entry which is preliminary data.</text>
</comment>
<proteinExistence type="predicted"/>
<dbReference type="InterPro" id="IPR036282">
    <property type="entry name" value="Glutathione-S-Trfase_C_sf"/>
</dbReference>
<dbReference type="PANTHER" id="PTHR44490:SF1">
    <property type="entry name" value="EUKARYOTIC TRANSLATION ELONGATION FACTOR 1 EPSILON-1"/>
    <property type="match status" value="1"/>
</dbReference>